<evidence type="ECO:0000259" key="2">
    <source>
        <dbReference type="Pfam" id="PF08450"/>
    </source>
</evidence>
<comment type="caution">
    <text evidence="3">The sequence shown here is derived from an EMBL/GenBank/DDBJ whole genome shotgun (WGS) entry which is preliminary data.</text>
</comment>
<gene>
    <name evidence="3" type="ORF">L9059_01285</name>
</gene>
<dbReference type="InterPro" id="IPR005511">
    <property type="entry name" value="SMP-30"/>
</dbReference>
<evidence type="ECO:0000313" key="3">
    <source>
        <dbReference type="EMBL" id="MCK1788842.1"/>
    </source>
</evidence>
<reference evidence="3 4" key="1">
    <citation type="submission" date="2022-02" db="EMBL/GenBank/DDBJ databases">
        <title>Comparative genomics of the first Antarctic Pseudomonas spp. capable of biotransforming 2,4,6-Trinitrotoluene.</title>
        <authorList>
            <person name="Cabrera M.A."/>
            <person name="Marquez S.L."/>
            <person name="Perez-Donoso J.M."/>
        </authorList>
    </citation>
    <scope>NUCLEOTIDE SEQUENCE [LARGE SCALE GENOMIC DNA]</scope>
    <source>
        <strain evidence="3 4">TNT19</strain>
    </source>
</reference>
<dbReference type="InterPro" id="IPR013658">
    <property type="entry name" value="SGL"/>
</dbReference>
<dbReference type="Proteomes" id="UP001299876">
    <property type="component" value="Unassembled WGS sequence"/>
</dbReference>
<dbReference type="Pfam" id="PF08450">
    <property type="entry name" value="SGL"/>
    <property type="match status" value="1"/>
</dbReference>
<comment type="similarity">
    <text evidence="1">Belongs to the SMP-30/CGR1 family.</text>
</comment>
<name>A0ABT0ESY1_9PSED</name>
<dbReference type="PANTHER" id="PTHR10907:SF47">
    <property type="entry name" value="REGUCALCIN"/>
    <property type="match status" value="1"/>
</dbReference>
<dbReference type="EMBL" id="JAKNRW010000001">
    <property type="protein sequence ID" value="MCK1788842.1"/>
    <property type="molecule type" value="Genomic_DNA"/>
</dbReference>
<dbReference type="Gene3D" id="2.120.10.30">
    <property type="entry name" value="TolB, C-terminal domain"/>
    <property type="match status" value="1"/>
</dbReference>
<evidence type="ECO:0000256" key="1">
    <source>
        <dbReference type="ARBA" id="ARBA00008853"/>
    </source>
</evidence>
<feature type="domain" description="SMP-30/Gluconolactonase/LRE-like region" evidence="2">
    <location>
        <begin position="15"/>
        <end position="259"/>
    </location>
</feature>
<dbReference type="SUPFAM" id="SSF63829">
    <property type="entry name" value="Calcium-dependent phosphotriesterase"/>
    <property type="match status" value="1"/>
</dbReference>
<dbReference type="InterPro" id="IPR011042">
    <property type="entry name" value="6-blade_b-propeller_TolB-like"/>
</dbReference>
<protein>
    <submittedName>
        <fullName evidence="3">SMP-30/gluconolactonase/LRE family protein</fullName>
    </submittedName>
</protein>
<proteinExistence type="inferred from homology"/>
<evidence type="ECO:0000313" key="4">
    <source>
        <dbReference type="Proteomes" id="UP001299876"/>
    </source>
</evidence>
<keyword evidence="4" id="KW-1185">Reference proteome</keyword>
<dbReference type="PRINTS" id="PR01790">
    <property type="entry name" value="SMP30FAMILY"/>
</dbReference>
<sequence>MSDQLKIAIPLTMSLGECPLWDHRHDRLHWIDIHAGRIYSWSPGDNAEPHFTEVGEPVGSLALTADGLLAATASGLWRLDRNGHNRQVAANPEWLEGTGNRFNDGRCDAQGRFWVGTLDRDETAPSAALYCWKGDNLDCHLSGLAISNGLAFSPDGAWLYHTDSPRRQVWRYPFEMQNGRPGRGEPWIDLDTLGLPGVPDGAAVDSLGRYWCALYGGAQVACFDTSGHHLFSIDLPCPHPTMLAFGGTDLRTLYVTTARQHLSPEQIAHWPYAGSLFACQVDVPGLAEPVLSD</sequence>
<accession>A0ABT0ESY1</accession>
<organism evidence="3 4">
    <name type="scientific">Pseudomonas violetae</name>
    <dbReference type="NCBI Taxonomy" id="2915813"/>
    <lineage>
        <taxon>Bacteria</taxon>
        <taxon>Pseudomonadati</taxon>
        <taxon>Pseudomonadota</taxon>
        <taxon>Gammaproteobacteria</taxon>
        <taxon>Pseudomonadales</taxon>
        <taxon>Pseudomonadaceae</taxon>
        <taxon>Pseudomonas</taxon>
    </lineage>
</organism>
<dbReference type="RefSeq" id="WP_247286195.1">
    <property type="nucleotide sequence ID" value="NZ_JAKNRW010000001.1"/>
</dbReference>
<dbReference type="PANTHER" id="PTHR10907">
    <property type="entry name" value="REGUCALCIN"/>
    <property type="match status" value="1"/>
</dbReference>